<keyword evidence="2 7" id="KW-0813">Transport</keyword>
<dbReference type="EMBL" id="JAQAGZ010000021">
    <property type="protein sequence ID" value="MCZ8516058.1"/>
    <property type="molecule type" value="Genomic_DNA"/>
</dbReference>
<keyword evidence="3" id="KW-1003">Cell membrane</keyword>
<sequence length="289" mass="32799">MHLYKKSAYLFLLPMLVGLLVFRLIPIVMSFLASFTDWNVYSPPKWIGLDNYKQILASAEFWEIMKRTAQFAVIFTAGVCVIGLFFAVLLNEKMRGIRFFRAVFFLPVITSVAAVGLIWNWMLSPQGGLLNALLKLLEPSVDSISWLGDKNYALYSLAFVYVWKSVGYQTIIFIAGLQAIPHELREAAKMDGAGPVLSFFRVTLPLLTPTLFFVLVITVVESLNTFGITYTLTEGGPYNSSTTLSYYIFQNAFVHYRMGYASGLSYVLFLITVLLTGLNFWLKRKWVNY</sequence>
<feature type="transmembrane region" description="Helical" evidence="7">
    <location>
        <begin position="198"/>
        <end position="220"/>
    </location>
</feature>
<dbReference type="Pfam" id="PF00528">
    <property type="entry name" value="BPD_transp_1"/>
    <property type="match status" value="1"/>
</dbReference>
<protein>
    <submittedName>
        <fullName evidence="9">Sugar ABC transporter permease</fullName>
    </submittedName>
</protein>
<evidence type="ECO:0000259" key="8">
    <source>
        <dbReference type="PROSITE" id="PS50928"/>
    </source>
</evidence>
<keyword evidence="4 7" id="KW-0812">Transmembrane</keyword>
<evidence type="ECO:0000256" key="1">
    <source>
        <dbReference type="ARBA" id="ARBA00004651"/>
    </source>
</evidence>
<dbReference type="InterPro" id="IPR000515">
    <property type="entry name" value="MetI-like"/>
</dbReference>
<dbReference type="Proteomes" id="UP001527882">
    <property type="component" value="Unassembled WGS sequence"/>
</dbReference>
<accession>A0ABT4QGX2</accession>
<dbReference type="SUPFAM" id="SSF161098">
    <property type="entry name" value="MetI-like"/>
    <property type="match status" value="1"/>
</dbReference>
<name>A0ABT4QGX2_9BACL</name>
<evidence type="ECO:0000313" key="10">
    <source>
        <dbReference type="Proteomes" id="UP001527882"/>
    </source>
</evidence>
<proteinExistence type="inferred from homology"/>
<keyword evidence="6 7" id="KW-0472">Membrane</keyword>
<feature type="transmembrane region" description="Helical" evidence="7">
    <location>
        <begin position="71"/>
        <end position="90"/>
    </location>
</feature>
<evidence type="ECO:0000313" key="9">
    <source>
        <dbReference type="EMBL" id="MCZ8516058.1"/>
    </source>
</evidence>
<keyword evidence="5 7" id="KW-1133">Transmembrane helix</keyword>
<keyword evidence="10" id="KW-1185">Reference proteome</keyword>
<dbReference type="InterPro" id="IPR051393">
    <property type="entry name" value="ABC_transporter_permease"/>
</dbReference>
<dbReference type="CDD" id="cd06261">
    <property type="entry name" value="TM_PBP2"/>
    <property type="match status" value="1"/>
</dbReference>
<dbReference type="InterPro" id="IPR035906">
    <property type="entry name" value="MetI-like_sf"/>
</dbReference>
<comment type="subcellular location">
    <subcellularLocation>
        <location evidence="1 7">Cell membrane</location>
        <topology evidence="1 7">Multi-pass membrane protein</topology>
    </subcellularLocation>
</comment>
<dbReference type="Gene3D" id="1.10.3720.10">
    <property type="entry name" value="MetI-like"/>
    <property type="match status" value="1"/>
</dbReference>
<evidence type="ECO:0000256" key="3">
    <source>
        <dbReference type="ARBA" id="ARBA00022475"/>
    </source>
</evidence>
<dbReference type="PANTHER" id="PTHR30193:SF37">
    <property type="entry name" value="INNER MEMBRANE ABC TRANSPORTER PERMEASE PROTEIN YCJO"/>
    <property type="match status" value="1"/>
</dbReference>
<feature type="transmembrane region" description="Helical" evidence="7">
    <location>
        <begin position="102"/>
        <end position="122"/>
    </location>
</feature>
<evidence type="ECO:0000256" key="4">
    <source>
        <dbReference type="ARBA" id="ARBA00022692"/>
    </source>
</evidence>
<dbReference type="RefSeq" id="WP_269884591.1">
    <property type="nucleotide sequence ID" value="NZ_JAQAGZ010000021.1"/>
</dbReference>
<reference evidence="9 10" key="1">
    <citation type="submission" date="2022-12" db="EMBL/GenBank/DDBJ databases">
        <title>Draft genome sequence of Paenibacillus sp. dW9.</title>
        <authorList>
            <person name="Choi E.-W."/>
            <person name="Kim D.-U."/>
        </authorList>
    </citation>
    <scope>NUCLEOTIDE SEQUENCE [LARGE SCALE GENOMIC DNA]</scope>
    <source>
        <strain evidence="10">dW9</strain>
    </source>
</reference>
<evidence type="ECO:0000256" key="6">
    <source>
        <dbReference type="ARBA" id="ARBA00023136"/>
    </source>
</evidence>
<dbReference type="PROSITE" id="PS50928">
    <property type="entry name" value="ABC_TM1"/>
    <property type="match status" value="1"/>
</dbReference>
<evidence type="ECO:0000256" key="7">
    <source>
        <dbReference type="RuleBase" id="RU363032"/>
    </source>
</evidence>
<dbReference type="SUPFAM" id="SSF160964">
    <property type="entry name" value="MalF N-terminal region-like"/>
    <property type="match status" value="1"/>
</dbReference>
<comment type="caution">
    <text evidence="9">The sequence shown here is derived from an EMBL/GenBank/DDBJ whole genome shotgun (WGS) entry which is preliminary data.</text>
</comment>
<organism evidence="9 10">
    <name type="scientific">Paenibacillus gyeongsangnamensis</name>
    <dbReference type="NCBI Taxonomy" id="3388067"/>
    <lineage>
        <taxon>Bacteria</taxon>
        <taxon>Bacillati</taxon>
        <taxon>Bacillota</taxon>
        <taxon>Bacilli</taxon>
        <taxon>Bacillales</taxon>
        <taxon>Paenibacillaceae</taxon>
        <taxon>Paenibacillus</taxon>
    </lineage>
</organism>
<dbReference type="PANTHER" id="PTHR30193">
    <property type="entry name" value="ABC TRANSPORTER PERMEASE PROTEIN"/>
    <property type="match status" value="1"/>
</dbReference>
<feature type="transmembrane region" description="Helical" evidence="7">
    <location>
        <begin position="152"/>
        <end position="177"/>
    </location>
</feature>
<gene>
    <name evidence="9" type="ORF">O9H85_27380</name>
</gene>
<feature type="transmembrane region" description="Helical" evidence="7">
    <location>
        <begin position="263"/>
        <end position="282"/>
    </location>
</feature>
<evidence type="ECO:0000256" key="2">
    <source>
        <dbReference type="ARBA" id="ARBA00022448"/>
    </source>
</evidence>
<feature type="transmembrane region" description="Helical" evidence="7">
    <location>
        <begin position="12"/>
        <end position="35"/>
    </location>
</feature>
<comment type="similarity">
    <text evidence="7">Belongs to the binding-protein-dependent transport system permease family.</text>
</comment>
<evidence type="ECO:0000256" key="5">
    <source>
        <dbReference type="ARBA" id="ARBA00022989"/>
    </source>
</evidence>
<feature type="domain" description="ABC transmembrane type-1" evidence="8">
    <location>
        <begin position="65"/>
        <end position="279"/>
    </location>
</feature>